<protein>
    <recommendedName>
        <fullName evidence="2">triphosphoribosyl-dephospho-CoA synthase</fullName>
        <ecNumber evidence="2">2.4.2.52</ecNumber>
    </recommendedName>
</protein>
<evidence type="ECO:0000256" key="1">
    <source>
        <dbReference type="ARBA" id="ARBA00001210"/>
    </source>
</evidence>
<gene>
    <name evidence="6" type="ORF">CD33_06830</name>
</gene>
<keyword evidence="5" id="KW-0067">ATP-binding</keyword>
<dbReference type="Gene3D" id="1.10.4200.10">
    <property type="entry name" value="Triphosphoribosyl-dephospho-CoA protein"/>
    <property type="match status" value="2"/>
</dbReference>
<reference evidence="6 7" key="1">
    <citation type="submission" date="2014-02" db="EMBL/GenBank/DDBJ databases">
        <title>Draft genome sequence of Lysinibacillus sinduriensis JCM 15800.</title>
        <authorList>
            <person name="Zhang F."/>
            <person name="Wang G."/>
            <person name="Zhang L."/>
        </authorList>
    </citation>
    <scope>NUCLEOTIDE SEQUENCE [LARGE SCALE GENOMIC DNA]</scope>
    <source>
        <strain evidence="6 7">JCM 15800</strain>
    </source>
</reference>
<dbReference type="eggNOG" id="COG1767">
    <property type="taxonomic scope" value="Bacteria"/>
</dbReference>
<evidence type="ECO:0000256" key="4">
    <source>
        <dbReference type="ARBA" id="ARBA00022741"/>
    </source>
</evidence>
<accession>A0A0A3HYE7</accession>
<evidence type="ECO:0000313" key="6">
    <source>
        <dbReference type="EMBL" id="KGR76255.1"/>
    </source>
</evidence>
<dbReference type="Proteomes" id="UP000030408">
    <property type="component" value="Unassembled WGS sequence"/>
</dbReference>
<dbReference type="GO" id="GO:0046917">
    <property type="term" value="F:triphosphoribosyl-dephospho-CoA synthase activity"/>
    <property type="evidence" value="ECO:0007669"/>
    <property type="project" value="UniProtKB-EC"/>
</dbReference>
<dbReference type="STRING" id="1384057.CD33_06830"/>
<dbReference type="EMBL" id="JPVO01000046">
    <property type="protein sequence ID" value="KGR76255.1"/>
    <property type="molecule type" value="Genomic_DNA"/>
</dbReference>
<proteinExistence type="predicted"/>
<dbReference type="NCBIfam" id="NF002315">
    <property type="entry name" value="PRK01237.1"/>
    <property type="match status" value="1"/>
</dbReference>
<keyword evidence="7" id="KW-1185">Reference proteome</keyword>
<dbReference type="RefSeq" id="WP_052130064.1">
    <property type="nucleotide sequence ID" value="NZ_AVCY01000010.1"/>
</dbReference>
<dbReference type="PANTHER" id="PTHR30201:SF2">
    <property type="entry name" value="2-(5''-TRIPHOSPHORIBOSYL)-3'-DEPHOSPHOCOENZYME-A SYNTHASE"/>
    <property type="match status" value="1"/>
</dbReference>
<name>A0A0A3HYE7_9BACL</name>
<evidence type="ECO:0000256" key="2">
    <source>
        <dbReference type="ARBA" id="ARBA00012074"/>
    </source>
</evidence>
<dbReference type="Pfam" id="PF01874">
    <property type="entry name" value="CitG"/>
    <property type="match status" value="1"/>
</dbReference>
<dbReference type="GO" id="GO:0051191">
    <property type="term" value="P:prosthetic group biosynthetic process"/>
    <property type="evidence" value="ECO:0007669"/>
    <property type="project" value="TreeGrafter"/>
</dbReference>
<sequence length="281" mass="30905">MQDAHIFSSTLADLAVASLVEEVSLTPKPGLVDLNDQGSHNDLDYATMVKSANCLHETFSKMAMAAYGERPSQSLREKIGEIGREGENTMFQVTNGVNTHKGAIWSLGLLTASAAIHKGECDELALCFTAGEIARFDDRYIPPQLTNGIKAINKYGVNGAKVEAQLAFPHIRTVSMPIFKTSLIQYNYEVAKFRSFLALMANLDDTCLLHRGGIEGLDYAKQYATTVLESGNLDELESMNEEFIWRNLSPGGSADLLAATIYLYKISQMRLSKDMELATIH</sequence>
<comment type="catalytic activity">
    <reaction evidence="1">
        <text>3'-dephospho-CoA + ATP = 2'-(5''-triphospho-alpha-D-ribosyl)-3'-dephospho-CoA + adenine</text>
        <dbReference type="Rhea" id="RHEA:15117"/>
        <dbReference type="ChEBI" id="CHEBI:16708"/>
        <dbReference type="ChEBI" id="CHEBI:30616"/>
        <dbReference type="ChEBI" id="CHEBI:57328"/>
        <dbReference type="ChEBI" id="CHEBI:61378"/>
        <dbReference type="EC" id="2.4.2.52"/>
    </reaction>
</comment>
<dbReference type="PANTHER" id="PTHR30201">
    <property type="entry name" value="TRIPHOSPHORIBOSYL-DEPHOSPHO-COA SYNTHASE"/>
    <property type="match status" value="1"/>
</dbReference>
<keyword evidence="4" id="KW-0547">Nucleotide-binding</keyword>
<dbReference type="AlphaFoldDB" id="A0A0A3HYE7"/>
<evidence type="ECO:0000256" key="5">
    <source>
        <dbReference type="ARBA" id="ARBA00022840"/>
    </source>
</evidence>
<comment type="caution">
    <text evidence="6">The sequence shown here is derived from an EMBL/GenBank/DDBJ whole genome shotgun (WGS) entry which is preliminary data.</text>
</comment>
<evidence type="ECO:0000313" key="7">
    <source>
        <dbReference type="Proteomes" id="UP000030408"/>
    </source>
</evidence>
<dbReference type="GO" id="GO:0005524">
    <property type="term" value="F:ATP binding"/>
    <property type="evidence" value="ECO:0007669"/>
    <property type="project" value="UniProtKB-KW"/>
</dbReference>
<dbReference type="OrthoDB" id="114886at2"/>
<keyword evidence="3" id="KW-0808">Transferase</keyword>
<dbReference type="EC" id="2.4.2.52" evidence="2"/>
<evidence type="ECO:0000256" key="3">
    <source>
        <dbReference type="ARBA" id="ARBA00022679"/>
    </source>
</evidence>
<dbReference type="InterPro" id="IPR002736">
    <property type="entry name" value="CitG"/>
</dbReference>
<organism evidence="6 7">
    <name type="scientific">Ureibacillus sinduriensis BLB-1 = JCM 15800</name>
    <dbReference type="NCBI Taxonomy" id="1384057"/>
    <lineage>
        <taxon>Bacteria</taxon>
        <taxon>Bacillati</taxon>
        <taxon>Bacillota</taxon>
        <taxon>Bacilli</taxon>
        <taxon>Bacillales</taxon>
        <taxon>Caryophanaceae</taxon>
        <taxon>Ureibacillus</taxon>
    </lineage>
</organism>